<name>A0ABN9NFI2_9MYCO</name>
<evidence type="ECO:0000313" key="4">
    <source>
        <dbReference type="Proteomes" id="UP001190464"/>
    </source>
</evidence>
<gene>
    <name evidence="3" type="ORF">MU0102_001804</name>
</gene>
<proteinExistence type="inferred from homology"/>
<comment type="catalytic activity">
    <reaction evidence="2">
        <text>oxidized coenzyme F420-(gamma-L-Glu)(n) + a quinol + H(+) = reduced coenzyme F420-(gamma-L-Glu)(n) + a quinone</text>
        <dbReference type="Rhea" id="RHEA:39663"/>
        <dbReference type="Rhea" id="RHEA-COMP:12939"/>
        <dbReference type="Rhea" id="RHEA-COMP:14378"/>
        <dbReference type="ChEBI" id="CHEBI:15378"/>
        <dbReference type="ChEBI" id="CHEBI:24646"/>
        <dbReference type="ChEBI" id="CHEBI:132124"/>
        <dbReference type="ChEBI" id="CHEBI:133980"/>
        <dbReference type="ChEBI" id="CHEBI:139511"/>
    </reaction>
</comment>
<dbReference type="Gene3D" id="2.30.110.10">
    <property type="entry name" value="Electron Transport, Fmn-binding Protein, Chain A"/>
    <property type="match status" value="1"/>
</dbReference>
<protein>
    <submittedName>
        <fullName evidence="3">Nitroreductase family deazaflavin-dependent oxidoreductase</fullName>
    </submittedName>
</protein>
<organism evidence="3 4">
    <name type="scientific">[Mycobacterium] holstebronense</name>
    <dbReference type="NCBI Taxonomy" id="3064288"/>
    <lineage>
        <taxon>Bacteria</taxon>
        <taxon>Bacillati</taxon>
        <taxon>Actinomycetota</taxon>
        <taxon>Actinomycetes</taxon>
        <taxon>Mycobacteriales</taxon>
        <taxon>Mycobacteriaceae</taxon>
        <taxon>Mycolicibacterium</taxon>
    </lineage>
</organism>
<dbReference type="NCBIfam" id="TIGR00026">
    <property type="entry name" value="hi_GC_TIGR00026"/>
    <property type="match status" value="1"/>
</dbReference>
<dbReference type="Pfam" id="PF04075">
    <property type="entry name" value="F420H2_quin_red"/>
    <property type="match status" value="1"/>
</dbReference>
<dbReference type="EMBL" id="OY726398">
    <property type="protein sequence ID" value="CAJ1502696.1"/>
    <property type="molecule type" value="Genomic_DNA"/>
</dbReference>
<evidence type="ECO:0000256" key="1">
    <source>
        <dbReference type="ARBA" id="ARBA00008710"/>
    </source>
</evidence>
<sequence length="145" mass="15676">MAEKPDAETVKTLNANVTDEFRANAGRVGGRFKDNELLLLTTTGAKSGAPRVAPLVAFRIDGMLLIVAGYGGADINPAWVHNLRANSRAHVEATTGAFDVLARELNQSEREAVIPRITAIWPAFANYQSQTTRTIPIFELKQDGG</sequence>
<evidence type="ECO:0000256" key="2">
    <source>
        <dbReference type="ARBA" id="ARBA00049106"/>
    </source>
</evidence>
<comment type="similarity">
    <text evidence="1">Belongs to the F420H(2)-dependent quinone reductase family.</text>
</comment>
<dbReference type="PANTHER" id="PTHR39428">
    <property type="entry name" value="F420H(2)-DEPENDENT QUINONE REDUCTASE RV1261C"/>
    <property type="match status" value="1"/>
</dbReference>
<reference evidence="3 4" key="1">
    <citation type="submission" date="2023-08" db="EMBL/GenBank/DDBJ databases">
        <authorList>
            <person name="Folkvardsen B D."/>
            <person name="Norman A."/>
        </authorList>
    </citation>
    <scope>NUCLEOTIDE SEQUENCE [LARGE SCALE GENOMIC DNA]</scope>
    <source>
        <strain evidence="3 4">Mu0102</strain>
    </source>
</reference>
<dbReference type="PANTHER" id="PTHR39428:SF1">
    <property type="entry name" value="F420H(2)-DEPENDENT QUINONE REDUCTASE RV1261C"/>
    <property type="match status" value="1"/>
</dbReference>
<evidence type="ECO:0000313" key="3">
    <source>
        <dbReference type="EMBL" id="CAJ1502696.1"/>
    </source>
</evidence>
<dbReference type="Proteomes" id="UP001190464">
    <property type="component" value="Chromosome"/>
</dbReference>
<dbReference type="InterPro" id="IPR012349">
    <property type="entry name" value="Split_barrel_FMN-bd"/>
</dbReference>
<keyword evidence="4" id="KW-1185">Reference proteome</keyword>
<dbReference type="RefSeq" id="WP_308486534.1">
    <property type="nucleotide sequence ID" value="NZ_OY726398.1"/>
</dbReference>
<dbReference type="InterPro" id="IPR004378">
    <property type="entry name" value="F420H2_quin_Rdtase"/>
</dbReference>
<accession>A0ABN9NFI2</accession>
<dbReference type="SUPFAM" id="SSF50475">
    <property type="entry name" value="FMN-binding split barrel"/>
    <property type="match status" value="1"/>
</dbReference>